<dbReference type="InterPro" id="IPR000387">
    <property type="entry name" value="Tyr_Pase_dom"/>
</dbReference>
<dbReference type="PRINTS" id="PR00700">
    <property type="entry name" value="PRTYPHPHTASE"/>
</dbReference>
<feature type="domain" description="Tyrosine-protein phosphatase" evidence="5">
    <location>
        <begin position="685"/>
        <end position="1047"/>
    </location>
</feature>
<accession>A0ABR1JYN0</accession>
<gene>
    <name evidence="8" type="ORF">VKT23_002896</name>
</gene>
<evidence type="ECO:0000256" key="4">
    <source>
        <dbReference type="SAM" id="MobiDB-lite"/>
    </source>
</evidence>
<feature type="region of interest" description="Disordered" evidence="4">
    <location>
        <begin position="486"/>
        <end position="602"/>
    </location>
</feature>
<dbReference type="PROSITE" id="PS50055">
    <property type="entry name" value="TYR_PHOSPHATASE_PTP"/>
    <property type="match status" value="1"/>
</dbReference>
<feature type="domain" description="Tyrosine specific protein phosphatases" evidence="6">
    <location>
        <begin position="956"/>
        <end position="1044"/>
    </location>
</feature>
<sequence>MDFFAAKAAESSKSSDDVDGFAKAIAHRFKTNPVITANLNAPPPRLLSTTSAPLPPDRFKSVLAKDIQPFLNDPNVLFIDIRPHAAYVSARLPNALSLSVPSTLLKRPLFPLDRLAAMLPSPSARARFNKWRQTSTLIVYDVDSAGSPSGHLPEGNNILGLLRKFANDPQGSYQGQLRWLKGGFQTVWKERRDLVDTRPVDSELDEDEPSSMLQPKHLPMSAFGAVSTTVNKPAQSPLRSTSSRPLLQAPSSMAFNPFFDTIRQNVELSQGITERIPLRIPKHVRRRIKDLPFAWLQEIGRRAEVKPDDESTDESDRSSKSLSPDSNRVSTVSFPSQSTSSLSTSSDSTGTPPDPAMVDEGMEALAMQFYRIELAEQRRLMGVMQHHSKESEKGSGPAPSSSSMQTGEHASSSSPDNMMDISKTSQTSVPFPYSITAGIEKGAKNRYRHIWPFEHARVRLHQEPPLSESESSDFINSNFIPPHHLHAHFTPRSSSSLAPSASNLLSGSTSNPAETSTSSQLSSTSSTSMRPPSGPISGPGRPFALSLPPGSSPFLRPATPATGTGLAERRSSASSPSTSRSGFGGSPTKSPRPNARGLKIDLGLGGSGGNSFTSGAQTFGGSALGGGNVGVGRGKFGGGHPGSLPSFTQMRGSRASGGSGGGSGGESAIESSATESEKEHDGEIDGDESTGTGMRREHDDYVNASYVQPLCTTRRYIATQGPLEATFTDFWTIVYQQNVHVIVMLTKEIENSMVKCGPYWKDEVYGPLRLELVGVEGADDAGKSDNRKEDIGGEHSQQTFGGNRGKAHPGLKDENTFSFFPSVKPDEDDEVKEERRKRREQKKVERRAQRQRRRELEKAGIVEEKMVVDEKAQGKEKKKKKDKSHSRSRVDRSSSIIKRTFLLSHTHYPHVPPRKVVQFQYLGWPDMNVPENPRGLLQLIKDVDQAVEEAEYLPGEEFEEDFQARNTEPRAKAEELDRSTGIAKHTMGKEHAPLLLHCSAGVGRTGGFIVVDAVLSSVRRELKKKQKAERDAEKLLQETQREIREDKERLAKMDKMDVEMGAMKDTKKKDDAMEVDSTLAEADVEMTSDSRSRSSPSSGLDVSPRGSPDQQEPGGKSSPPGETIAIYHGGNVLHIPAYKAKEGAKLQSPPDDSGSRSSSHPPKPKSPEADVTRNPQMMDIDQRVQEMYTRPATTRMWAENVSDQTGRHGSAYRVDQARSAFQSQSRLSERDIPRIPSVDNKVEDKMVMDTEPTPETRKEKVPPSSVISSAQHMPPSESGSASTSGDSYGFQSAFDKGKGRRHKTSQSLSHIHGHTNLSSFGTSVSSLPLGTTFKRDSVEAADPPVAPRPLPAASAQVERTRTNSAPTAPRPVAANTSRLRPEASWLPDDESRKVASPRAGSEVSSGSPSGGSASGVSGSSDKKEKLKEVKNKLLIEGSTTSLGSHQVGSGSGGSVPPMSGSGTGSGSVSRSRSGSISLSLSGPRSLDIVPEKVSGMIRDAGDSNSDKSKRNSRKSSPAVTGVDPLSGPTTQFDFAAPRELHMDASPKALTSFAEPLLEIVQDMRQQRMSLCQSLRQYVFVHAAILEGALMIMDSEDEKEGTESVEDDLEQENVDFKTPKFERKNLNLTPQNPHLYRSPSAMDVQSTVSAADTPMKNPVPTVTTGKRLASPTELPEEDKRGQQLLHKKPSIKRKANSSSSNEETELKVAAPASPVKSSTLHPPPHARA</sequence>
<feature type="compositionally biased region" description="Basic residues" evidence="4">
    <location>
        <begin position="876"/>
        <end position="887"/>
    </location>
</feature>
<dbReference type="InterPro" id="IPR000242">
    <property type="entry name" value="PTP_cat"/>
</dbReference>
<feature type="region of interest" description="Disordered" evidence="4">
    <location>
        <begin position="868"/>
        <end position="893"/>
    </location>
</feature>
<feature type="region of interest" description="Disordered" evidence="4">
    <location>
        <begin position="1195"/>
        <end position="1532"/>
    </location>
</feature>
<dbReference type="EC" id="3.1.3.48" evidence="2"/>
<proteinExistence type="inferred from homology"/>
<feature type="region of interest" description="Disordered" evidence="4">
    <location>
        <begin position="229"/>
        <end position="248"/>
    </location>
</feature>
<dbReference type="InterPro" id="IPR001763">
    <property type="entry name" value="Rhodanese-like_dom"/>
</dbReference>
<dbReference type="SMART" id="SM00194">
    <property type="entry name" value="PTPc"/>
    <property type="match status" value="1"/>
</dbReference>
<feature type="compositionally biased region" description="Low complexity" evidence="4">
    <location>
        <begin position="572"/>
        <end position="581"/>
    </location>
</feature>
<feature type="region of interest" description="Disordered" evidence="4">
    <location>
        <begin position="1080"/>
        <end position="1180"/>
    </location>
</feature>
<dbReference type="PANTHER" id="PTHR19134">
    <property type="entry name" value="RECEPTOR-TYPE TYROSINE-PROTEIN PHOSPHATASE"/>
    <property type="match status" value="1"/>
</dbReference>
<evidence type="ECO:0000313" key="8">
    <source>
        <dbReference type="EMBL" id="KAK7468380.1"/>
    </source>
</evidence>
<dbReference type="PROSITE" id="PS50056">
    <property type="entry name" value="TYR_PHOSPHATASE_2"/>
    <property type="match status" value="1"/>
</dbReference>
<feature type="region of interest" description="Disordered" evidence="4">
    <location>
        <begin position="779"/>
        <end position="855"/>
    </location>
</feature>
<dbReference type="SMART" id="SM00404">
    <property type="entry name" value="PTPc_motif"/>
    <property type="match status" value="1"/>
</dbReference>
<feature type="compositionally biased region" description="Low complexity" evidence="4">
    <location>
        <begin position="515"/>
        <end position="542"/>
    </location>
</feature>
<feature type="region of interest" description="Disordered" evidence="4">
    <location>
        <begin position="632"/>
        <end position="697"/>
    </location>
</feature>
<feature type="compositionally biased region" description="Low complexity" evidence="4">
    <location>
        <begin position="1148"/>
        <end position="1160"/>
    </location>
</feature>
<dbReference type="Pfam" id="PF00102">
    <property type="entry name" value="Y_phosphatase"/>
    <property type="match status" value="2"/>
</dbReference>
<feature type="region of interest" description="Disordered" evidence="4">
    <location>
        <begin position="1624"/>
        <end position="1727"/>
    </location>
</feature>
<feature type="compositionally biased region" description="Low complexity" evidence="4">
    <location>
        <begin position="1276"/>
        <end position="1289"/>
    </location>
</feature>
<feature type="compositionally biased region" description="Low complexity" evidence="4">
    <location>
        <begin position="493"/>
        <end position="508"/>
    </location>
</feature>
<dbReference type="InterPro" id="IPR003595">
    <property type="entry name" value="Tyr_Pase_cat"/>
</dbReference>
<feature type="region of interest" description="Disordered" evidence="4">
    <location>
        <begin position="383"/>
        <end position="425"/>
    </location>
</feature>
<feature type="compositionally biased region" description="Low complexity" evidence="4">
    <location>
        <begin position="236"/>
        <end position="247"/>
    </location>
</feature>
<feature type="domain" description="Rhodanese" evidence="7">
    <location>
        <begin position="72"/>
        <end position="141"/>
    </location>
</feature>
<feature type="region of interest" description="Disordered" evidence="4">
    <location>
        <begin position="303"/>
        <end position="358"/>
    </location>
</feature>
<feature type="compositionally biased region" description="Low complexity" evidence="4">
    <location>
        <begin position="1093"/>
        <end position="1105"/>
    </location>
</feature>
<keyword evidence="9" id="KW-1185">Reference proteome</keyword>
<dbReference type="SUPFAM" id="SSF52799">
    <property type="entry name" value="(Phosphotyrosine protein) phosphatases II"/>
    <property type="match status" value="3"/>
</dbReference>
<evidence type="ECO:0000313" key="9">
    <source>
        <dbReference type="Proteomes" id="UP001498398"/>
    </source>
</evidence>
<evidence type="ECO:0000256" key="3">
    <source>
        <dbReference type="SAM" id="Coils"/>
    </source>
</evidence>
<evidence type="ECO:0000256" key="2">
    <source>
        <dbReference type="ARBA" id="ARBA00013064"/>
    </source>
</evidence>
<feature type="compositionally biased region" description="Basic and acidic residues" evidence="4">
    <location>
        <begin position="780"/>
        <end position="793"/>
    </location>
</feature>
<feature type="compositionally biased region" description="Low complexity" evidence="4">
    <location>
        <begin position="1434"/>
        <end position="1485"/>
    </location>
</feature>
<evidence type="ECO:0000259" key="6">
    <source>
        <dbReference type="PROSITE" id="PS50056"/>
    </source>
</evidence>
<dbReference type="InterPro" id="IPR050348">
    <property type="entry name" value="Protein-Tyr_Phosphatase"/>
</dbReference>
<feature type="coiled-coil region" evidence="3">
    <location>
        <begin position="1015"/>
        <end position="1056"/>
    </location>
</feature>
<feature type="compositionally biased region" description="Gly residues" evidence="4">
    <location>
        <begin position="632"/>
        <end position="641"/>
    </location>
</feature>
<evidence type="ECO:0000259" key="5">
    <source>
        <dbReference type="PROSITE" id="PS50055"/>
    </source>
</evidence>
<dbReference type="PANTHER" id="PTHR19134:SF561">
    <property type="entry name" value="PROTEIN TYROSINE PHOSPHATASE 36E, ISOFORM A"/>
    <property type="match status" value="1"/>
</dbReference>
<feature type="compositionally biased region" description="Basic and acidic residues" evidence="4">
    <location>
        <begin position="1499"/>
        <end position="1509"/>
    </location>
</feature>
<keyword evidence="3" id="KW-0175">Coiled coil</keyword>
<feature type="compositionally biased region" description="Gly residues" evidence="4">
    <location>
        <begin position="655"/>
        <end position="665"/>
    </location>
</feature>
<dbReference type="InterPro" id="IPR029021">
    <property type="entry name" value="Prot-tyrosine_phosphatase-like"/>
</dbReference>
<feature type="compositionally biased region" description="Basic and acidic residues" evidence="4">
    <location>
        <begin position="1240"/>
        <end position="1261"/>
    </location>
</feature>
<dbReference type="Proteomes" id="UP001498398">
    <property type="component" value="Unassembled WGS sequence"/>
</dbReference>
<evidence type="ECO:0000259" key="7">
    <source>
        <dbReference type="PROSITE" id="PS50206"/>
    </source>
</evidence>
<dbReference type="InterPro" id="IPR036873">
    <property type="entry name" value="Rhodanese-like_dom_sf"/>
</dbReference>
<feature type="compositionally biased region" description="Basic and acidic residues" evidence="4">
    <location>
        <begin position="1420"/>
        <end position="1433"/>
    </location>
</feature>
<feature type="compositionally biased region" description="Low complexity" evidence="4">
    <location>
        <begin position="320"/>
        <end position="351"/>
    </location>
</feature>
<feature type="compositionally biased region" description="Polar residues" evidence="4">
    <location>
        <begin position="398"/>
        <end position="425"/>
    </location>
</feature>
<comment type="caution">
    <text evidence="8">The sequence shown here is derived from an EMBL/GenBank/DDBJ whole genome shotgun (WGS) entry which is preliminary data.</text>
</comment>
<evidence type="ECO:0000256" key="1">
    <source>
        <dbReference type="ARBA" id="ARBA00009649"/>
    </source>
</evidence>
<dbReference type="PROSITE" id="PS50206">
    <property type="entry name" value="RHODANESE_3"/>
    <property type="match status" value="1"/>
</dbReference>
<dbReference type="PROSITE" id="PS00383">
    <property type="entry name" value="TYR_PHOSPHATASE_1"/>
    <property type="match status" value="1"/>
</dbReference>
<name>A0ABR1JYN0_9AGAR</name>
<reference evidence="8 9" key="1">
    <citation type="submission" date="2024-01" db="EMBL/GenBank/DDBJ databases">
        <title>A draft genome for the cacao thread blight pathogen Marasmiellus scandens.</title>
        <authorList>
            <person name="Baruah I.K."/>
            <person name="Leung J."/>
            <person name="Bukari Y."/>
            <person name="Amoako-Attah I."/>
            <person name="Meinhardt L.W."/>
            <person name="Bailey B.A."/>
            <person name="Cohen S.P."/>
        </authorList>
    </citation>
    <scope>NUCLEOTIDE SEQUENCE [LARGE SCALE GENOMIC DNA]</scope>
    <source>
        <strain evidence="8 9">GH-19</strain>
    </source>
</reference>
<dbReference type="Gene3D" id="3.40.250.10">
    <property type="entry name" value="Rhodanese-like domain"/>
    <property type="match status" value="1"/>
</dbReference>
<feature type="compositionally biased region" description="Basic and acidic residues" evidence="4">
    <location>
        <begin position="303"/>
        <end position="319"/>
    </location>
</feature>
<dbReference type="EMBL" id="JBANRG010000003">
    <property type="protein sequence ID" value="KAK7468380.1"/>
    <property type="molecule type" value="Genomic_DNA"/>
</dbReference>
<dbReference type="Gene3D" id="3.90.190.10">
    <property type="entry name" value="Protein tyrosine phosphatase superfamily"/>
    <property type="match status" value="3"/>
</dbReference>
<comment type="similarity">
    <text evidence="1">Belongs to the protein-tyrosine phosphatase family. Non-receptor class subfamily.</text>
</comment>
<dbReference type="InterPro" id="IPR016130">
    <property type="entry name" value="Tyr_Pase_AS"/>
</dbReference>
<organism evidence="8 9">
    <name type="scientific">Marasmiellus scandens</name>
    <dbReference type="NCBI Taxonomy" id="2682957"/>
    <lineage>
        <taxon>Eukaryota</taxon>
        <taxon>Fungi</taxon>
        <taxon>Dikarya</taxon>
        <taxon>Basidiomycota</taxon>
        <taxon>Agaricomycotina</taxon>
        <taxon>Agaricomycetes</taxon>
        <taxon>Agaricomycetidae</taxon>
        <taxon>Agaricales</taxon>
        <taxon>Marasmiineae</taxon>
        <taxon>Omphalotaceae</taxon>
        <taxon>Marasmiellus</taxon>
    </lineage>
</organism>
<feature type="compositionally biased region" description="Polar residues" evidence="4">
    <location>
        <begin position="1305"/>
        <end position="1329"/>
    </location>
</feature>
<protein>
    <recommendedName>
        <fullName evidence="2">protein-tyrosine-phosphatase</fullName>
        <ecNumber evidence="2">3.1.3.48</ecNumber>
    </recommendedName>
</protein>
<dbReference type="SUPFAM" id="SSF52821">
    <property type="entry name" value="Rhodanese/Cell cycle control phosphatase"/>
    <property type="match status" value="1"/>
</dbReference>
<feature type="compositionally biased region" description="Basic residues" evidence="4">
    <location>
        <begin position="1684"/>
        <end position="1694"/>
    </location>
</feature>
<feature type="compositionally biased region" description="Basic and acidic residues" evidence="4">
    <location>
        <begin position="842"/>
        <end position="855"/>
    </location>
</feature>